<evidence type="ECO:0000256" key="2">
    <source>
        <dbReference type="ARBA" id="ARBA00022448"/>
    </source>
</evidence>
<evidence type="ECO:0000256" key="4">
    <source>
        <dbReference type="ARBA" id="ARBA00022621"/>
    </source>
</evidence>
<evidence type="ECO:0000313" key="9">
    <source>
        <dbReference type="EMBL" id="QFR42341.1"/>
    </source>
</evidence>
<dbReference type="InterPro" id="IPR000971">
    <property type="entry name" value="Globin"/>
</dbReference>
<comment type="similarity">
    <text evidence="1 7">Belongs to the globin family.</text>
</comment>
<evidence type="ECO:0000256" key="1">
    <source>
        <dbReference type="ARBA" id="ARBA00008705"/>
    </source>
</evidence>
<sequence>MPIVDSGSVGAISAAEKSLIVSAWAPVYAKYEEAGVDILVKFFAANPEAQAFFPKFKGLDSADQLKKSPAVRWHAERIINAVNDAVVALDDPAKQSLQLKELSQKHAHELNVDPKYFKVLAGVISDAVVKSGDAKAAVDKLLSQVVILLKSAY</sequence>
<dbReference type="GO" id="GO:0016491">
    <property type="term" value="F:oxidoreductase activity"/>
    <property type="evidence" value="ECO:0007669"/>
    <property type="project" value="UniProtKB-ARBA"/>
</dbReference>
<reference evidence="9" key="1">
    <citation type="submission" date="2019-02" db="EMBL/GenBank/DDBJ databases">
        <title>An ancient evolutionary mechanism for the regulation of hemoglobin expression in vertebrate erythroid cells.</title>
        <authorList>
            <person name="Miyata M."/>
            <person name="Gillemans N."/>
            <person name="Hockman D."/>
            <person name="Demmers J."/>
            <person name="Cheng J.-F."/>
            <person name="Hou J."/>
            <person name="Salminen M."/>
            <person name="Fisher C.A."/>
            <person name="Taylor S."/>
            <person name="Gibbons R.J."/>
            <person name="Mulugeta E."/>
            <person name="Ganis J.J."/>
            <person name="Zon L.I."/>
            <person name="Sauka-Spengler T."/>
            <person name="Higgs D.R."/>
            <person name="Philipsen S."/>
        </authorList>
    </citation>
    <scope>NUCLEOTIDE SEQUENCE</scope>
</reference>
<gene>
    <name evidence="9" type="primary">hb2</name>
</gene>
<organism evidence="9">
    <name type="scientific">Lampetra fluviatilis</name>
    <name type="common">European river lamprey</name>
    <name type="synonym">Petromyzon fluviatilis</name>
    <dbReference type="NCBI Taxonomy" id="7748"/>
    <lineage>
        <taxon>Eukaryota</taxon>
        <taxon>Metazoa</taxon>
        <taxon>Chordata</taxon>
        <taxon>Craniata</taxon>
        <taxon>Vertebrata</taxon>
        <taxon>Cyclostomata</taxon>
        <taxon>Hyperoartia</taxon>
        <taxon>Petromyzontiformes</taxon>
        <taxon>Petromyzontidae</taxon>
        <taxon>Lampetra</taxon>
    </lineage>
</organism>
<dbReference type="PROSITE" id="PS01033">
    <property type="entry name" value="GLOBIN"/>
    <property type="match status" value="1"/>
</dbReference>
<keyword evidence="3 7" id="KW-0349">Heme</keyword>
<evidence type="ECO:0000256" key="3">
    <source>
        <dbReference type="ARBA" id="ARBA00022617"/>
    </source>
</evidence>
<name>A0A5P8NK28_LAMFL</name>
<evidence type="ECO:0000256" key="7">
    <source>
        <dbReference type="RuleBase" id="RU000356"/>
    </source>
</evidence>
<protein>
    <submittedName>
        <fullName evidence="9">Larval hemoglobin 2</fullName>
    </submittedName>
</protein>
<dbReference type="AlphaFoldDB" id="A0A5P8NK28"/>
<dbReference type="PRINTS" id="PR01906">
    <property type="entry name" value="FISHGLOBIN"/>
</dbReference>
<dbReference type="InterPro" id="IPR009050">
    <property type="entry name" value="Globin-like_sf"/>
</dbReference>
<dbReference type="PANTHER" id="PTHR46783">
    <property type="entry name" value="CYTOGLOBIN"/>
    <property type="match status" value="1"/>
</dbReference>
<keyword evidence="6" id="KW-0408">Iron</keyword>
<dbReference type="GO" id="GO:0005344">
    <property type="term" value="F:oxygen carrier activity"/>
    <property type="evidence" value="ECO:0007669"/>
    <property type="project" value="UniProtKB-KW"/>
</dbReference>
<dbReference type="Gene3D" id="1.10.490.10">
    <property type="entry name" value="Globins"/>
    <property type="match status" value="1"/>
</dbReference>
<keyword evidence="2 7" id="KW-0813">Transport</keyword>
<evidence type="ECO:0000256" key="5">
    <source>
        <dbReference type="ARBA" id="ARBA00022723"/>
    </source>
</evidence>
<dbReference type="SUPFAM" id="SSF46458">
    <property type="entry name" value="Globin-like"/>
    <property type="match status" value="1"/>
</dbReference>
<dbReference type="Pfam" id="PF00042">
    <property type="entry name" value="Globin"/>
    <property type="match status" value="1"/>
</dbReference>
<feature type="domain" description="Globin" evidence="8">
    <location>
        <begin position="11"/>
        <end position="153"/>
    </location>
</feature>
<evidence type="ECO:0000259" key="8">
    <source>
        <dbReference type="PROSITE" id="PS01033"/>
    </source>
</evidence>
<keyword evidence="5" id="KW-0479">Metal-binding</keyword>
<dbReference type="GO" id="GO:0005506">
    <property type="term" value="F:iron ion binding"/>
    <property type="evidence" value="ECO:0007669"/>
    <property type="project" value="InterPro"/>
</dbReference>
<dbReference type="EMBL" id="MK495953">
    <property type="protein sequence ID" value="QFR42341.1"/>
    <property type="molecule type" value="Genomic_DNA"/>
</dbReference>
<accession>A0A5P8NK28</accession>
<dbReference type="InterPro" id="IPR013314">
    <property type="entry name" value="Globin_lamprey/hagfish"/>
</dbReference>
<evidence type="ECO:0000256" key="6">
    <source>
        <dbReference type="ARBA" id="ARBA00023004"/>
    </source>
</evidence>
<dbReference type="GO" id="GO:0020037">
    <property type="term" value="F:heme binding"/>
    <property type="evidence" value="ECO:0007669"/>
    <property type="project" value="InterPro"/>
</dbReference>
<keyword evidence="4 7" id="KW-0561">Oxygen transport</keyword>
<proteinExistence type="inferred from homology"/>
<dbReference type="GO" id="GO:0019825">
    <property type="term" value="F:oxygen binding"/>
    <property type="evidence" value="ECO:0007669"/>
    <property type="project" value="InterPro"/>
</dbReference>
<dbReference type="PANTHER" id="PTHR46783:SF1">
    <property type="entry name" value="CYTOGLOBIN-1-RELATED"/>
    <property type="match status" value="1"/>
</dbReference>
<dbReference type="InterPro" id="IPR012292">
    <property type="entry name" value="Globin/Proto"/>
</dbReference>